<proteinExistence type="predicted"/>
<evidence type="ECO:0000313" key="1">
    <source>
        <dbReference type="EMBL" id="WXC82561.1"/>
    </source>
</evidence>
<name>A0ABZ2P5Q0_9BRAD</name>
<protein>
    <recommendedName>
        <fullName evidence="3">LysR substrate-binding domain-containing protein</fullName>
    </recommendedName>
</protein>
<dbReference type="Proteomes" id="UP001432046">
    <property type="component" value="Chromosome"/>
</dbReference>
<dbReference type="SUPFAM" id="SSF53850">
    <property type="entry name" value="Periplasmic binding protein-like II"/>
    <property type="match status" value="1"/>
</dbReference>
<gene>
    <name evidence="1" type="ORF">WDK88_13740</name>
</gene>
<sequence>MGLGLIPDRAFEVVGAGMGLRAIPLRDAWGRRELKIVVRDTAHLSATSRLMLDYLRAAETDGAKPLSSMPAKSRTACPS</sequence>
<reference evidence="1" key="2">
    <citation type="submission" date="2024-03" db="EMBL/GenBank/DDBJ databases">
        <authorList>
            <person name="Bromfield E.S.P."/>
            <person name="Cloutier S."/>
        </authorList>
    </citation>
    <scope>NUCLEOTIDE SEQUENCE</scope>
    <source>
        <strain evidence="1">5S5</strain>
    </source>
</reference>
<evidence type="ECO:0000313" key="2">
    <source>
        <dbReference type="Proteomes" id="UP001432046"/>
    </source>
</evidence>
<reference evidence="1" key="1">
    <citation type="journal article" date="2021" name="Int. J. Syst. Evol. Microbiol.">
        <title>Bradyrhizobium septentrionale sp. nov. (sv. septentrionale) and Bradyrhizobium quebecense sp. nov. (sv. septentrionale) associated with legumes native to Canada possess rearranged symbiosis genes and numerous insertion sequences.</title>
        <authorList>
            <person name="Bromfield E.S.P."/>
            <person name="Cloutier S."/>
        </authorList>
    </citation>
    <scope>NUCLEOTIDE SEQUENCE</scope>
    <source>
        <strain evidence="1">5S5</strain>
    </source>
</reference>
<keyword evidence="2" id="KW-1185">Reference proteome</keyword>
<organism evidence="1 2">
    <name type="scientific">Bradyrhizobium septentrionale</name>
    <dbReference type="NCBI Taxonomy" id="1404411"/>
    <lineage>
        <taxon>Bacteria</taxon>
        <taxon>Pseudomonadati</taxon>
        <taxon>Pseudomonadota</taxon>
        <taxon>Alphaproteobacteria</taxon>
        <taxon>Hyphomicrobiales</taxon>
        <taxon>Nitrobacteraceae</taxon>
        <taxon>Bradyrhizobium</taxon>
    </lineage>
</organism>
<dbReference type="EMBL" id="CP147711">
    <property type="protein sequence ID" value="WXC82561.1"/>
    <property type="molecule type" value="Genomic_DNA"/>
</dbReference>
<accession>A0ABZ2P5Q0</accession>
<dbReference type="RefSeq" id="WP_338834635.1">
    <property type="nucleotide sequence ID" value="NZ_CP147711.1"/>
</dbReference>
<evidence type="ECO:0008006" key="3">
    <source>
        <dbReference type="Google" id="ProtNLM"/>
    </source>
</evidence>